<feature type="binding site" evidence="3">
    <location>
        <position position="161"/>
    </location>
    <ligand>
        <name>Zn(2+)</name>
        <dbReference type="ChEBI" id="CHEBI:29105"/>
        <label>2</label>
    </ligand>
</feature>
<keyword evidence="5" id="KW-0614">Plasmid</keyword>
<proteinExistence type="inferred from homology"/>
<feature type="binding site" evidence="3">
    <location>
        <position position="413"/>
    </location>
    <ligand>
        <name>Zn(2+)</name>
        <dbReference type="ChEBI" id="CHEBI:29105"/>
        <label>2</label>
    </ligand>
</feature>
<dbReference type="GO" id="GO:0046872">
    <property type="term" value="F:metal ion binding"/>
    <property type="evidence" value="ECO:0007669"/>
    <property type="project" value="UniProtKB-KW"/>
</dbReference>
<dbReference type="KEGG" id="cdq:BOQ54_17700"/>
<dbReference type="Pfam" id="PF07687">
    <property type="entry name" value="M20_dimer"/>
    <property type="match status" value="1"/>
</dbReference>
<feature type="binding site" evidence="3">
    <location>
        <position position="115"/>
    </location>
    <ligand>
        <name>Zn(2+)</name>
        <dbReference type="ChEBI" id="CHEBI:29105"/>
        <label>1</label>
    </ligand>
</feature>
<feature type="binding site" evidence="3">
    <location>
        <position position="126"/>
    </location>
    <ligand>
        <name>Zn(2+)</name>
        <dbReference type="ChEBI" id="CHEBI:29105"/>
        <label>1</label>
    </ligand>
</feature>
<dbReference type="InterPro" id="IPR011650">
    <property type="entry name" value="Peptidase_M20_dimer"/>
</dbReference>
<sequence length="446" mass="47775">MEAFPVQLHRKGLGKAVRLLLPLPEGRTGNEEQMHNLTIDPDRLWRSIMETAAIGGTPKGGINRLALTDRDRQVRDWLKSACEDLGCTVTVDEVGNMFAVRPGRLDVPPIAVGSHLDTQPTGGKFDGILGVLAGLELLRTLDEAGYETNAPLMLVNWTNEEGSRFSPAMLGSGVHAGVFDRAYADSRTDRQGVTFGEALDEIGYRGPAKVGSTAFSAMFELHIEQGPILEAEEKAIGVVTGVQGMRWYEIALTGREAHTGSTPMSQRRDALVGAARIIGAVEAIARTHPPGVGTVGLVEVGPNSRNVIPGHVFLTVDFRHPDDAALDVMEKALFATVEEAGRASGLEHALRQVWNSPAVAFDPALVDAVRRVADGLGLSWREIVSGAGHDAAYVARIAPTTMIFVPCAGGHSHNEAEATSYEECRVGAQVLLAAVLDHDRRCYSTA</sequence>
<dbReference type="NCBIfam" id="NF009527">
    <property type="entry name" value="PRK12891.1"/>
    <property type="match status" value="1"/>
</dbReference>
<accession>A0AAC9JSA4</accession>
<comment type="similarity">
    <text evidence="1">Belongs to the peptidase M20 family.</text>
</comment>
<dbReference type="GO" id="GO:0016813">
    <property type="term" value="F:hydrolase activity, acting on carbon-nitrogen (but not peptide) bonds, in linear amidines"/>
    <property type="evidence" value="ECO:0007669"/>
    <property type="project" value="InterPro"/>
</dbReference>
<protein>
    <submittedName>
        <fullName evidence="5">Zn-dependent hydrolase</fullName>
    </submittedName>
</protein>
<dbReference type="NCBIfam" id="NF006769">
    <property type="entry name" value="PRK09290.1-3"/>
    <property type="match status" value="1"/>
</dbReference>
<dbReference type="InterPro" id="IPR010158">
    <property type="entry name" value="Amidase_Cbmase"/>
</dbReference>
<geneLocation type="plasmid" evidence="6">
    <name>ptad1</name>
</geneLocation>
<dbReference type="PANTHER" id="PTHR32494">
    <property type="entry name" value="ALLANTOATE DEIMINASE-RELATED"/>
    <property type="match status" value="1"/>
</dbReference>
<feature type="domain" description="Peptidase M20 dimerisation" evidence="4">
    <location>
        <begin position="241"/>
        <end position="341"/>
    </location>
</feature>
<reference evidence="5 6" key="1">
    <citation type="submission" date="2016-11" db="EMBL/GenBank/DDBJ databases">
        <title>Complete genome sequence of the aerobically denitrifying bacterium Chelatococcus daeguensis TAD1.</title>
        <authorList>
            <person name="Yang Y."/>
            <person name="Huang S."/>
            <person name="Lin E."/>
        </authorList>
    </citation>
    <scope>NUCLEOTIDE SEQUENCE [LARGE SCALE GENOMIC DNA]</scope>
    <source>
        <strain evidence="5 6">TAD1</strain>
        <plasmid evidence="6">ptad1</plasmid>
    </source>
</reference>
<gene>
    <name evidence="5" type="ORF">BOQ54_17700</name>
</gene>
<evidence type="ECO:0000256" key="2">
    <source>
        <dbReference type="ARBA" id="ARBA00022801"/>
    </source>
</evidence>
<organism evidence="5 6">
    <name type="scientific">Chelatococcus daeguensis</name>
    <dbReference type="NCBI Taxonomy" id="444444"/>
    <lineage>
        <taxon>Bacteria</taxon>
        <taxon>Pseudomonadati</taxon>
        <taxon>Pseudomonadota</taxon>
        <taxon>Alphaproteobacteria</taxon>
        <taxon>Hyphomicrobiales</taxon>
        <taxon>Chelatococcaceae</taxon>
        <taxon>Chelatococcus</taxon>
    </lineage>
</organism>
<dbReference type="PIRSF" id="PIRSF001235">
    <property type="entry name" value="Amidase_carbamoylase"/>
    <property type="match status" value="1"/>
</dbReference>
<dbReference type="NCBIfam" id="NF006771">
    <property type="entry name" value="PRK09290.1-5"/>
    <property type="match status" value="1"/>
</dbReference>
<feature type="binding site" evidence="3">
    <location>
        <position position="126"/>
    </location>
    <ligand>
        <name>Zn(2+)</name>
        <dbReference type="ChEBI" id="CHEBI:29105"/>
        <label>2</label>
    </ligand>
</feature>
<evidence type="ECO:0000313" key="6">
    <source>
        <dbReference type="Proteomes" id="UP000182703"/>
    </source>
</evidence>
<dbReference type="AlphaFoldDB" id="A0AAC9JSA4"/>
<dbReference type="EMBL" id="CP018096">
    <property type="protein sequence ID" value="APF39342.1"/>
    <property type="molecule type" value="Genomic_DNA"/>
</dbReference>
<dbReference type="PANTHER" id="PTHR32494:SF5">
    <property type="entry name" value="ALLANTOATE AMIDOHYDROLASE"/>
    <property type="match status" value="1"/>
</dbReference>
<keyword evidence="2 5" id="KW-0378">Hydrolase</keyword>
<dbReference type="Gene3D" id="3.40.630.10">
    <property type="entry name" value="Zn peptidases"/>
    <property type="match status" value="1"/>
</dbReference>
<evidence type="ECO:0000256" key="3">
    <source>
        <dbReference type="PIRSR" id="PIRSR001235-1"/>
    </source>
</evidence>
<dbReference type="InterPro" id="IPR036264">
    <property type="entry name" value="Bact_exopeptidase_dim_dom"/>
</dbReference>
<keyword evidence="6" id="KW-1185">Reference proteome</keyword>
<dbReference type="InterPro" id="IPR002933">
    <property type="entry name" value="Peptidase_M20"/>
</dbReference>
<dbReference type="Gene3D" id="3.30.70.360">
    <property type="match status" value="1"/>
</dbReference>
<comment type="cofactor">
    <cofactor evidence="3">
        <name>Zn(2+)</name>
        <dbReference type="ChEBI" id="CHEBI:29105"/>
    </cofactor>
    <text evidence="3">Binds 2 Zn(2+) ions per subunit.</text>
</comment>
<evidence type="ECO:0000313" key="5">
    <source>
        <dbReference type="EMBL" id="APF39342.1"/>
    </source>
</evidence>
<name>A0AAC9JSA4_9HYPH</name>
<keyword evidence="3" id="KW-0479">Metal-binding</keyword>
<dbReference type="SUPFAM" id="SSF53187">
    <property type="entry name" value="Zn-dependent exopeptidases"/>
    <property type="match status" value="1"/>
</dbReference>
<evidence type="ECO:0000259" key="4">
    <source>
        <dbReference type="Pfam" id="PF07687"/>
    </source>
</evidence>
<dbReference type="CDD" id="cd03884">
    <property type="entry name" value="M20_bAS"/>
    <property type="match status" value="1"/>
</dbReference>
<keyword evidence="3" id="KW-0862">Zinc</keyword>
<dbReference type="NCBIfam" id="TIGR01879">
    <property type="entry name" value="hydantase"/>
    <property type="match status" value="1"/>
</dbReference>
<dbReference type="Proteomes" id="UP000182703">
    <property type="component" value="Plasmid pTAD1"/>
</dbReference>
<feature type="binding site" evidence="3">
    <location>
        <position position="222"/>
    </location>
    <ligand>
        <name>Zn(2+)</name>
        <dbReference type="ChEBI" id="CHEBI:29105"/>
        <label>1</label>
    </ligand>
</feature>
<evidence type="ECO:0000256" key="1">
    <source>
        <dbReference type="ARBA" id="ARBA00006153"/>
    </source>
</evidence>
<dbReference type="SUPFAM" id="SSF55031">
    <property type="entry name" value="Bacterial exopeptidase dimerisation domain"/>
    <property type="match status" value="1"/>
</dbReference>
<dbReference type="Pfam" id="PF01546">
    <property type="entry name" value="Peptidase_M20"/>
    <property type="match status" value="1"/>
</dbReference>